<evidence type="ECO:0000256" key="2">
    <source>
        <dbReference type="ARBA" id="ARBA00015953"/>
    </source>
</evidence>
<dbReference type="PROSITE" id="PS51722">
    <property type="entry name" value="G_TR_2"/>
    <property type="match status" value="1"/>
</dbReference>
<dbReference type="Gene3D" id="1.10.10.10">
    <property type="entry name" value="Winged helix-like DNA-binding domain superfamily/Winged helix DNA-binding domain"/>
    <property type="match status" value="1"/>
</dbReference>
<keyword evidence="6" id="KW-0342">GTP-binding</keyword>
<dbReference type="CDD" id="cd03696">
    <property type="entry name" value="SelB_II"/>
    <property type="match status" value="1"/>
</dbReference>
<feature type="domain" description="Tr-type G" evidence="9">
    <location>
        <begin position="1"/>
        <end position="172"/>
    </location>
</feature>
<dbReference type="GO" id="GO:0005525">
    <property type="term" value="F:GTP binding"/>
    <property type="evidence" value="ECO:0007669"/>
    <property type="project" value="UniProtKB-KW"/>
</dbReference>
<dbReference type="PANTHER" id="PTHR43721">
    <property type="entry name" value="ELONGATION FACTOR TU-RELATED"/>
    <property type="match status" value="1"/>
</dbReference>
<dbReference type="PANTHER" id="PTHR43721:SF22">
    <property type="entry name" value="ELONGATION FACTOR TU, MITOCHONDRIAL"/>
    <property type="match status" value="1"/>
</dbReference>
<dbReference type="Gene3D" id="3.40.50.300">
    <property type="entry name" value="P-loop containing nucleotide triphosphate hydrolases"/>
    <property type="match status" value="1"/>
</dbReference>
<dbReference type="InterPro" id="IPR015191">
    <property type="entry name" value="SelB_WHD4"/>
</dbReference>
<evidence type="ECO:0000313" key="10">
    <source>
        <dbReference type="EMBL" id="KYZ75732.1"/>
    </source>
</evidence>
<dbReference type="AlphaFoldDB" id="A0A154BP67"/>
<dbReference type="InterPro" id="IPR004535">
    <property type="entry name" value="Transl_elong_SelB"/>
</dbReference>
<dbReference type="STRING" id="1794912.AXX12_11020"/>
<evidence type="ECO:0000256" key="8">
    <source>
        <dbReference type="ARBA" id="ARBA00031615"/>
    </source>
</evidence>
<dbReference type="NCBIfam" id="TIGR00231">
    <property type="entry name" value="small_GTP"/>
    <property type="match status" value="1"/>
</dbReference>
<dbReference type="InterPro" id="IPR050055">
    <property type="entry name" value="EF-Tu_GTPase"/>
</dbReference>
<dbReference type="Pfam" id="PF09107">
    <property type="entry name" value="WHD_3rd_SelB"/>
    <property type="match status" value="1"/>
</dbReference>
<evidence type="ECO:0000259" key="9">
    <source>
        <dbReference type="PROSITE" id="PS51722"/>
    </source>
</evidence>
<protein>
    <recommendedName>
        <fullName evidence="2">Selenocysteine-specific elongation factor</fullName>
    </recommendedName>
    <alternativeName>
        <fullName evidence="8">SelB translation factor</fullName>
    </alternativeName>
</protein>
<dbReference type="InterPro" id="IPR036388">
    <property type="entry name" value="WH-like_DNA-bd_sf"/>
</dbReference>
<keyword evidence="5" id="KW-0648">Protein biosynthesis</keyword>
<evidence type="ECO:0000256" key="3">
    <source>
        <dbReference type="ARBA" id="ARBA00022490"/>
    </source>
</evidence>
<evidence type="ECO:0000256" key="5">
    <source>
        <dbReference type="ARBA" id="ARBA00022917"/>
    </source>
</evidence>
<dbReference type="NCBIfam" id="TIGR00475">
    <property type="entry name" value="selB"/>
    <property type="match status" value="1"/>
</dbReference>
<accession>A0A154BP67</accession>
<evidence type="ECO:0000256" key="1">
    <source>
        <dbReference type="ARBA" id="ARBA00004496"/>
    </source>
</evidence>
<keyword evidence="3" id="KW-0963">Cytoplasm</keyword>
<dbReference type="GO" id="GO:0003924">
    <property type="term" value="F:GTPase activity"/>
    <property type="evidence" value="ECO:0007669"/>
    <property type="project" value="InterPro"/>
</dbReference>
<dbReference type="OrthoDB" id="9804504at2"/>
<reference evidence="10 11" key="1">
    <citation type="submission" date="2016-02" db="EMBL/GenBank/DDBJ databases">
        <title>Anaerosporomusa subterraneum gen. nov., sp. nov., a spore-forming obligate anaerobe isolated from saprolite.</title>
        <authorList>
            <person name="Choi J.K."/>
            <person name="Shah M."/>
            <person name="Yee N."/>
        </authorList>
    </citation>
    <scope>NUCLEOTIDE SEQUENCE [LARGE SCALE GENOMIC DNA]</scope>
    <source>
        <strain evidence="10 11">RU4</strain>
    </source>
</reference>
<dbReference type="CDD" id="cd04171">
    <property type="entry name" value="SelB"/>
    <property type="match status" value="1"/>
</dbReference>
<dbReference type="GO" id="GO:0003746">
    <property type="term" value="F:translation elongation factor activity"/>
    <property type="evidence" value="ECO:0007669"/>
    <property type="project" value="InterPro"/>
</dbReference>
<dbReference type="Gene3D" id="1.10.10.2770">
    <property type="match status" value="1"/>
</dbReference>
<dbReference type="SUPFAM" id="SSF52540">
    <property type="entry name" value="P-loop containing nucleoside triphosphate hydrolases"/>
    <property type="match status" value="1"/>
</dbReference>
<dbReference type="PROSITE" id="PS00301">
    <property type="entry name" value="G_TR_1"/>
    <property type="match status" value="1"/>
</dbReference>
<evidence type="ECO:0000256" key="4">
    <source>
        <dbReference type="ARBA" id="ARBA00022741"/>
    </source>
</evidence>
<dbReference type="SUPFAM" id="SSF50447">
    <property type="entry name" value="Translation proteins"/>
    <property type="match status" value="1"/>
</dbReference>
<dbReference type="Pfam" id="PF03144">
    <property type="entry name" value="GTP_EFTU_D2"/>
    <property type="match status" value="1"/>
</dbReference>
<organism evidence="10 11">
    <name type="scientific">Anaerosporomusa subterranea</name>
    <dbReference type="NCBI Taxonomy" id="1794912"/>
    <lineage>
        <taxon>Bacteria</taxon>
        <taxon>Bacillati</taxon>
        <taxon>Bacillota</taxon>
        <taxon>Negativicutes</taxon>
        <taxon>Acetonemataceae</taxon>
        <taxon>Anaerosporomusa</taxon>
    </lineage>
</organism>
<dbReference type="GO" id="GO:0003723">
    <property type="term" value="F:RNA binding"/>
    <property type="evidence" value="ECO:0007669"/>
    <property type="project" value="InterPro"/>
</dbReference>
<dbReference type="InterPro" id="IPR004161">
    <property type="entry name" value="EFTu-like_2"/>
</dbReference>
<comment type="caution">
    <text evidence="10">The sequence shown here is derived from an EMBL/GenBank/DDBJ whole genome shotgun (WGS) entry which is preliminary data.</text>
</comment>
<dbReference type="InterPro" id="IPR005225">
    <property type="entry name" value="Small_GTP-bd"/>
</dbReference>
<keyword evidence="11" id="KW-1185">Reference proteome</keyword>
<proteinExistence type="predicted"/>
<dbReference type="GO" id="GO:0001514">
    <property type="term" value="P:selenocysteine incorporation"/>
    <property type="evidence" value="ECO:0007669"/>
    <property type="project" value="InterPro"/>
</dbReference>
<dbReference type="Proteomes" id="UP000076268">
    <property type="component" value="Unassembled WGS sequence"/>
</dbReference>
<dbReference type="GO" id="GO:0005829">
    <property type="term" value="C:cytosol"/>
    <property type="evidence" value="ECO:0007669"/>
    <property type="project" value="TreeGrafter"/>
</dbReference>
<keyword evidence="4" id="KW-0547">Nucleotide-binding</keyword>
<dbReference type="InterPro" id="IPR000795">
    <property type="entry name" value="T_Tr_GTP-bd_dom"/>
</dbReference>
<dbReference type="InterPro" id="IPR027417">
    <property type="entry name" value="P-loop_NTPase"/>
</dbReference>
<comment type="function">
    <text evidence="7">Translation factor necessary for the incorporation of selenocysteine into proteins. It probably replaces EF-Tu for the insertion of selenocysteine directed by the UGA codon. SelB binds GTP and GDP.</text>
</comment>
<evidence type="ECO:0000256" key="7">
    <source>
        <dbReference type="ARBA" id="ARBA00025526"/>
    </source>
</evidence>
<dbReference type="SUPFAM" id="SSF46785">
    <property type="entry name" value="Winged helix' DNA-binding domain"/>
    <property type="match status" value="1"/>
</dbReference>
<dbReference type="EMBL" id="LSGP01000020">
    <property type="protein sequence ID" value="KYZ75732.1"/>
    <property type="molecule type" value="Genomic_DNA"/>
</dbReference>
<evidence type="ECO:0000313" key="11">
    <source>
        <dbReference type="Proteomes" id="UP000076268"/>
    </source>
</evidence>
<dbReference type="InterPro" id="IPR031157">
    <property type="entry name" value="G_TR_CS"/>
</dbReference>
<dbReference type="Pfam" id="PF00009">
    <property type="entry name" value="GTP_EFTU"/>
    <property type="match status" value="1"/>
</dbReference>
<dbReference type="Gene3D" id="2.40.30.10">
    <property type="entry name" value="Translation factors"/>
    <property type="match status" value="1"/>
</dbReference>
<dbReference type="PRINTS" id="PR00315">
    <property type="entry name" value="ELONGATNFCT"/>
</dbReference>
<evidence type="ECO:0000256" key="6">
    <source>
        <dbReference type="ARBA" id="ARBA00023134"/>
    </source>
</evidence>
<dbReference type="RefSeq" id="WP_066243425.1">
    <property type="nucleotide sequence ID" value="NZ_LSGP01000020.1"/>
</dbReference>
<gene>
    <name evidence="10" type="ORF">AXX12_11020</name>
</gene>
<dbReference type="InterPro" id="IPR009000">
    <property type="entry name" value="Transl_B-barrel_sf"/>
</dbReference>
<comment type="subcellular location">
    <subcellularLocation>
        <location evidence="1">Cytoplasm</location>
    </subcellularLocation>
</comment>
<name>A0A154BP67_ANASB</name>
<dbReference type="InterPro" id="IPR036390">
    <property type="entry name" value="WH_DNA-bd_sf"/>
</dbReference>
<sequence length="621" mass="67738">MKHVIIGTAGHVDHGKTALVKALTGQDTDRLKEEKERGISIDIGFAHLPLTNQLDASIVDVPGHERFLKNMLAGAGGIDLALLVVAADEGVMPQTIEHLAMLNQYEVKTGIVAVTKIDKTDSQWLELIIEEIGRLTKDTFLATAPVFPVSSLTGQGMHELRHGLVNAADSVTGRDGNAPFRLWIDRVFLVKGHGVVVTGSILSGSVVTGQVLRLEPLGAAVKVRGLECHGKTTSQSFAGQRAAINLSGVDGSQVERGMLLSCPERSQVSKLWDVTADWSSEVKSGTRIRLHIGTGEWIGRVRRPRLLPTGMVRLSLERTLPGGAGERGIVRLYSPQVLIGGITLLATAPVHRSPGSLENLVIAMKRGDRAAFLATMVTGSPKPLSLAEIRRAAGYLDDQSCLLLLESLEQQEKILRLGDSYLSSIKAAQLCEQLQLRLKQAHAAAPAAAGLVREEARQSVGLEEKWFDHLLLLWEQKRLLATNGAVVALPEHRVAHGVWLEDVKNRVEQALGTTNLIAIDGEVLARELAIKPSDAKPIYDCLLQAGDLVRLGEIFVYRKTLQYNVSRIQAYLQDSVTATVAELRDLLQTTRKLLIPLLEYSDMHKYTLRNGDVRRVGSRKP</sequence>